<dbReference type="InterPro" id="IPR044880">
    <property type="entry name" value="NCX_ion-bd_dom_sf"/>
</dbReference>
<evidence type="ECO:0000313" key="8">
    <source>
        <dbReference type="Proteomes" id="UP000240322"/>
    </source>
</evidence>
<feature type="transmembrane region" description="Helical" evidence="5">
    <location>
        <begin position="133"/>
        <end position="151"/>
    </location>
</feature>
<feature type="transmembrane region" description="Helical" evidence="5">
    <location>
        <begin position="310"/>
        <end position="328"/>
    </location>
</feature>
<dbReference type="Pfam" id="PF01699">
    <property type="entry name" value="Na_Ca_ex"/>
    <property type="match status" value="2"/>
</dbReference>
<dbReference type="Proteomes" id="UP000240322">
    <property type="component" value="Unassembled WGS sequence"/>
</dbReference>
<dbReference type="GO" id="GO:0005262">
    <property type="term" value="F:calcium channel activity"/>
    <property type="evidence" value="ECO:0007669"/>
    <property type="project" value="TreeGrafter"/>
</dbReference>
<feature type="transmembrane region" description="Helical" evidence="5">
    <location>
        <begin position="108"/>
        <end position="127"/>
    </location>
</feature>
<dbReference type="GO" id="GO:0005886">
    <property type="term" value="C:plasma membrane"/>
    <property type="evidence" value="ECO:0007669"/>
    <property type="project" value="TreeGrafter"/>
</dbReference>
<keyword evidence="3 5" id="KW-1133">Transmembrane helix</keyword>
<feature type="domain" description="Sodium/calcium exchanger membrane region" evidence="6">
    <location>
        <begin position="174"/>
        <end position="325"/>
    </location>
</feature>
<dbReference type="GO" id="GO:0008273">
    <property type="term" value="F:calcium, potassium:sodium antiporter activity"/>
    <property type="evidence" value="ECO:0007669"/>
    <property type="project" value="TreeGrafter"/>
</dbReference>
<evidence type="ECO:0000256" key="1">
    <source>
        <dbReference type="ARBA" id="ARBA00004141"/>
    </source>
</evidence>
<gene>
    <name evidence="7" type="ORF">B9Q03_06550</name>
</gene>
<accession>A0A2R6AW53</accession>
<dbReference type="InterPro" id="IPR004837">
    <property type="entry name" value="NaCa_Exmemb"/>
</dbReference>
<feature type="transmembrane region" description="Helical" evidence="5">
    <location>
        <begin position="172"/>
        <end position="190"/>
    </location>
</feature>
<feature type="transmembrane region" description="Helical" evidence="5">
    <location>
        <begin position="74"/>
        <end position="96"/>
    </location>
</feature>
<evidence type="ECO:0000256" key="2">
    <source>
        <dbReference type="ARBA" id="ARBA00022692"/>
    </source>
</evidence>
<dbReference type="GO" id="GO:0006874">
    <property type="term" value="P:intracellular calcium ion homeostasis"/>
    <property type="evidence" value="ECO:0007669"/>
    <property type="project" value="TreeGrafter"/>
</dbReference>
<feature type="transmembrane region" description="Helical" evidence="5">
    <location>
        <begin position="196"/>
        <end position="217"/>
    </location>
</feature>
<comment type="caution">
    <text evidence="7">The sequence shown here is derived from an EMBL/GenBank/DDBJ whole genome shotgun (WGS) entry which is preliminary data.</text>
</comment>
<protein>
    <recommendedName>
        <fullName evidence="6">Sodium/calcium exchanger membrane region domain-containing protein</fullName>
    </recommendedName>
</protein>
<dbReference type="PANTHER" id="PTHR10846:SF8">
    <property type="entry name" value="INNER MEMBRANE PROTEIN YRBG"/>
    <property type="match status" value="1"/>
</dbReference>
<evidence type="ECO:0000256" key="4">
    <source>
        <dbReference type="ARBA" id="ARBA00023136"/>
    </source>
</evidence>
<sequence>MMCVNIPQSLSQLGLLLGYLAAVSVGGYTLGRASEILLGRLQARVIGGVLLGFAVTLPEYLFALISTLSRHNDVALGSAFGGNIFLFTLLYGVLFLANKSASTAYRGLMFDVAVLGSSTLLIFFASIINTLNIYVGLALILLYALFIAYSARGSDDLRRENPVDSLSTRSKFESLGFLAVGLILTVGFIHPLVNQVVLFSSTVGIPPLITSFTLVPAGDELPELVAMFTLLKSASKRNTDTQGSQAAYANLIGSKVQSNTLLIGTILIAASIVGNPIVVSDKYTWFTLYAMVVTTFTGMFATFSTTRRSVGVLLIVVYFIIMGVSVGLGI</sequence>
<reference evidence="7 8" key="1">
    <citation type="submission" date="2017-04" db="EMBL/GenBank/DDBJ databases">
        <title>Novel microbial lineages endemic to geothermal iron-oxide mats fill important gaps in the evolutionary history of Archaea.</title>
        <authorList>
            <person name="Jay Z.J."/>
            <person name="Beam J.P."/>
            <person name="Dlakic M."/>
            <person name="Rusch D.B."/>
            <person name="Kozubal M.A."/>
            <person name="Inskeep W.P."/>
        </authorList>
    </citation>
    <scope>NUCLEOTIDE SEQUENCE [LARGE SCALE GENOMIC DNA]</scope>
    <source>
        <strain evidence="7">OSP_D</strain>
    </source>
</reference>
<evidence type="ECO:0000259" key="6">
    <source>
        <dbReference type="Pfam" id="PF01699"/>
    </source>
</evidence>
<evidence type="ECO:0000256" key="5">
    <source>
        <dbReference type="SAM" id="Phobius"/>
    </source>
</evidence>
<keyword evidence="2 5" id="KW-0812">Transmembrane</keyword>
<comment type="subcellular location">
    <subcellularLocation>
        <location evidence="1">Membrane</location>
        <topology evidence="1">Multi-pass membrane protein</topology>
    </subcellularLocation>
</comment>
<feature type="transmembrane region" description="Helical" evidence="5">
    <location>
        <begin position="12"/>
        <end position="31"/>
    </location>
</feature>
<dbReference type="Gene3D" id="1.20.1420.30">
    <property type="entry name" value="NCX, central ion-binding region"/>
    <property type="match status" value="1"/>
</dbReference>
<dbReference type="AlphaFoldDB" id="A0A2R6AW53"/>
<feature type="domain" description="Sodium/calcium exchanger membrane region" evidence="6">
    <location>
        <begin position="13"/>
        <end position="150"/>
    </location>
</feature>
<feature type="transmembrane region" description="Helical" evidence="5">
    <location>
        <begin position="285"/>
        <end position="303"/>
    </location>
</feature>
<feature type="transmembrane region" description="Helical" evidence="5">
    <location>
        <begin position="43"/>
        <end position="68"/>
    </location>
</feature>
<name>A0A2R6AW53_9ARCH</name>
<feature type="transmembrane region" description="Helical" evidence="5">
    <location>
        <begin position="261"/>
        <end position="279"/>
    </location>
</feature>
<dbReference type="EMBL" id="NEXE01000056">
    <property type="protein sequence ID" value="PSN90543.1"/>
    <property type="molecule type" value="Genomic_DNA"/>
</dbReference>
<proteinExistence type="predicted"/>
<organism evidence="7 8">
    <name type="scientific">Candidatus Marsarchaeota G2 archaeon OSP_D</name>
    <dbReference type="NCBI Taxonomy" id="1978157"/>
    <lineage>
        <taxon>Archaea</taxon>
        <taxon>Candidatus Marsarchaeota</taxon>
        <taxon>Candidatus Marsarchaeota group 2</taxon>
    </lineage>
</organism>
<dbReference type="InterPro" id="IPR004481">
    <property type="entry name" value="K/Na/Ca-exchanger"/>
</dbReference>
<evidence type="ECO:0000313" key="7">
    <source>
        <dbReference type="EMBL" id="PSN90543.1"/>
    </source>
</evidence>
<keyword evidence="4 5" id="KW-0472">Membrane</keyword>
<evidence type="ECO:0000256" key="3">
    <source>
        <dbReference type="ARBA" id="ARBA00022989"/>
    </source>
</evidence>
<dbReference type="PANTHER" id="PTHR10846">
    <property type="entry name" value="SODIUM/POTASSIUM/CALCIUM EXCHANGER"/>
    <property type="match status" value="1"/>
</dbReference>